<dbReference type="GO" id="GO:0000287">
    <property type="term" value="F:magnesium ion binding"/>
    <property type="evidence" value="ECO:0007669"/>
    <property type="project" value="InterPro"/>
</dbReference>
<dbReference type="SUPFAM" id="SSF50324">
    <property type="entry name" value="Inorganic pyrophosphatase"/>
    <property type="match status" value="1"/>
</dbReference>
<reference evidence="6 7" key="1">
    <citation type="journal article" date="2015" name="Genome Announc.">
        <title>Expanding the biotechnology potential of lactobacilli through comparative genomics of 213 strains and associated genera.</title>
        <authorList>
            <person name="Sun Z."/>
            <person name="Harris H.M."/>
            <person name="McCann A."/>
            <person name="Guo C."/>
            <person name="Argimon S."/>
            <person name="Zhang W."/>
            <person name="Yang X."/>
            <person name="Jeffery I.B."/>
            <person name="Cooney J.C."/>
            <person name="Kagawa T.F."/>
            <person name="Liu W."/>
            <person name="Song Y."/>
            <person name="Salvetti E."/>
            <person name="Wrobel A."/>
            <person name="Rasinkangas P."/>
            <person name="Parkhill J."/>
            <person name="Rea M.C."/>
            <person name="O'Sullivan O."/>
            <person name="Ritari J."/>
            <person name="Douillard F.P."/>
            <person name="Paul Ross R."/>
            <person name="Yang R."/>
            <person name="Briner A.E."/>
            <person name="Felis G.E."/>
            <person name="de Vos W.M."/>
            <person name="Barrangou R."/>
            <person name="Klaenhammer T.R."/>
            <person name="Caufield P.W."/>
            <person name="Cui Y."/>
            <person name="Zhang H."/>
            <person name="O'Toole P.W."/>
        </authorList>
    </citation>
    <scope>NUCLEOTIDE SEQUENCE [LARGE SCALE GENOMIC DNA]</scope>
    <source>
        <strain evidence="6 7">DSM 14421</strain>
    </source>
</reference>
<organism evidence="6 7">
    <name type="scientific">Lentilactobacillus diolivorans DSM 14421</name>
    <dbReference type="NCBI Taxonomy" id="1423739"/>
    <lineage>
        <taxon>Bacteria</taxon>
        <taxon>Bacillati</taxon>
        <taxon>Bacillota</taxon>
        <taxon>Bacilli</taxon>
        <taxon>Lactobacillales</taxon>
        <taxon>Lactobacillaceae</taxon>
        <taxon>Lentilactobacillus</taxon>
    </lineage>
</organism>
<evidence type="ECO:0000256" key="3">
    <source>
        <dbReference type="ARBA" id="ARBA00022723"/>
    </source>
</evidence>
<evidence type="ECO:0000313" key="7">
    <source>
        <dbReference type="Proteomes" id="UP000052013"/>
    </source>
</evidence>
<keyword evidence="3" id="KW-0479">Metal-binding</keyword>
<comment type="cofactor">
    <cofactor evidence="1">
        <name>Mg(2+)</name>
        <dbReference type="ChEBI" id="CHEBI:18420"/>
    </cofactor>
</comment>
<protein>
    <recommendedName>
        <fullName evidence="2">inorganic diphosphatase</fullName>
        <ecNumber evidence="2">3.6.1.1</ecNumber>
    </recommendedName>
</protein>
<dbReference type="Proteomes" id="UP000052013">
    <property type="component" value="Unassembled WGS sequence"/>
</dbReference>
<dbReference type="InterPro" id="IPR008162">
    <property type="entry name" value="Pyrophosphatase"/>
</dbReference>
<dbReference type="Gene3D" id="3.90.80.10">
    <property type="entry name" value="Inorganic pyrophosphatase"/>
    <property type="match status" value="1"/>
</dbReference>
<keyword evidence="4" id="KW-0378">Hydrolase</keyword>
<gene>
    <name evidence="6" type="ORF">FC85_GL001748</name>
</gene>
<dbReference type="STRING" id="1423739.FC85_GL001748"/>
<dbReference type="GO" id="GO:0006796">
    <property type="term" value="P:phosphate-containing compound metabolic process"/>
    <property type="evidence" value="ECO:0007669"/>
    <property type="project" value="InterPro"/>
</dbReference>
<dbReference type="EC" id="3.6.1.1" evidence="2"/>
<evidence type="ECO:0000256" key="1">
    <source>
        <dbReference type="ARBA" id="ARBA00001946"/>
    </source>
</evidence>
<evidence type="ECO:0000313" key="6">
    <source>
        <dbReference type="EMBL" id="KRL62880.1"/>
    </source>
</evidence>
<evidence type="ECO:0000256" key="5">
    <source>
        <dbReference type="ARBA" id="ARBA00022842"/>
    </source>
</evidence>
<dbReference type="GO" id="GO:0005737">
    <property type="term" value="C:cytoplasm"/>
    <property type="evidence" value="ECO:0007669"/>
    <property type="project" value="InterPro"/>
</dbReference>
<comment type="caution">
    <text evidence="6">The sequence shown here is derived from an EMBL/GenBank/DDBJ whole genome shotgun (WGS) entry which is preliminary data.</text>
</comment>
<evidence type="ECO:0000256" key="2">
    <source>
        <dbReference type="ARBA" id="ARBA00012146"/>
    </source>
</evidence>
<dbReference type="GO" id="GO:0004427">
    <property type="term" value="F:inorganic diphosphate phosphatase activity"/>
    <property type="evidence" value="ECO:0007669"/>
    <property type="project" value="UniProtKB-EC"/>
</dbReference>
<sequence>MILKYMNDNWRLAKVRSKMIHVKIDRPIGYTDLTHHVPYPINYGFIPGVIGGDGELQDVYIISNFITQPISVFEGKVIAIIHREDDVEEKWVATTPEEMFTKKQIKDRVNFMEQYFNSNIEMI</sequence>
<keyword evidence="5" id="KW-0460">Magnesium</keyword>
<dbReference type="AlphaFoldDB" id="A0A0R1S190"/>
<dbReference type="EMBL" id="AZEY01000105">
    <property type="protein sequence ID" value="KRL62880.1"/>
    <property type="molecule type" value="Genomic_DNA"/>
</dbReference>
<proteinExistence type="predicted"/>
<dbReference type="InterPro" id="IPR036649">
    <property type="entry name" value="Pyrophosphatase_sf"/>
</dbReference>
<dbReference type="Pfam" id="PF00719">
    <property type="entry name" value="Pyrophosphatase"/>
    <property type="match status" value="1"/>
</dbReference>
<accession>A0A0R1S190</accession>
<name>A0A0R1S190_9LACO</name>
<evidence type="ECO:0000256" key="4">
    <source>
        <dbReference type="ARBA" id="ARBA00022801"/>
    </source>
</evidence>
<dbReference type="PATRIC" id="fig|1423739.3.peg.1830"/>